<evidence type="ECO:0000256" key="1">
    <source>
        <dbReference type="ARBA" id="ARBA00004141"/>
    </source>
</evidence>
<name>A0A9D9EPD0_9SPIR</name>
<evidence type="ECO:0000256" key="3">
    <source>
        <dbReference type="ARBA" id="ARBA00022989"/>
    </source>
</evidence>
<dbReference type="AlphaFoldDB" id="A0A9D9EPD0"/>
<organism evidence="6 7">
    <name type="scientific">Candidatus Avitreponema avistercoris</name>
    <dbReference type="NCBI Taxonomy" id="2840705"/>
    <lineage>
        <taxon>Bacteria</taxon>
        <taxon>Pseudomonadati</taxon>
        <taxon>Spirochaetota</taxon>
        <taxon>Spirochaetia</taxon>
        <taxon>Spirochaetales</taxon>
        <taxon>Candidatus Avitreponema</taxon>
    </lineage>
</organism>
<dbReference type="Pfam" id="PF02361">
    <property type="entry name" value="CbiQ"/>
    <property type="match status" value="1"/>
</dbReference>
<feature type="transmembrane region" description="Helical" evidence="5">
    <location>
        <begin position="45"/>
        <end position="62"/>
    </location>
</feature>
<evidence type="ECO:0000256" key="2">
    <source>
        <dbReference type="ARBA" id="ARBA00022692"/>
    </source>
</evidence>
<keyword evidence="2 5" id="KW-0812">Transmembrane</keyword>
<reference evidence="6" key="1">
    <citation type="submission" date="2020-10" db="EMBL/GenBank/DDBJ databases">
        <authorList>
            <person name="Gilroy R."/>
        </authorList>
    </citation>
    <scope>NUCLEOTIDE SEQUENCE</scope>
    <source>
        <strain evidence="6">B3-4054</strain>
    </source>
</reference>
<dbReference type="Proteomes" id="UP000823616">
    <property type="component" value="Unassembled WGS sequence"/>
</dbReference>
<comment type="caution">
    <text evidence="6">The sequence shown here is derived from an EMBL/GenBank/DDBJ whole genome shotgun (WGS) entry which is preliminary data.</text>
</comment>
<keyword evidence="3 5" id="KW-1133">Transmembrane helix</keyword>
<evidence type="ECO:0000256" key="5">
    <source>
        <dbReference type="SAM" id="Phobius"/>
    </source>
</evidence>
<accession>A0A9D9EPD0</accession>
<sequence length="255" mass="28980">MKTPVFSYQKKNTLVHNAPASVKLAVQFLLCFFLFLRTGSEKAEITVLAFCTAVIAAAFILARLRFQDLGKLSFVLCIGGLYAVFKIFRLDFSGTEDGQFRLPAGTQEGIPLLFGIIEVHREEVRSAFLYAFRFFMSALAALIFFHTTPPVEIKFTLEALQEQAGKIFPFARRFIRKRNPALLLTLAIHFIPAVFQTWNRIDRAAKARLPRRKRRCIAPTRLYGELTALLSCMIQQAENKRKAIVNRSAREGTQE</sequence>
<dbReference type="GO" id="GO:0005886">
    <property type="term" value="C:plasma membrane"/>
    <property type="evidence" value="ECO:0007669"/>
    <property type="project" value="UniProtKB-ARBA"/>
</dbReference>
<feature type="transmembrane region" description="Helical" evidence="5">
    <location>
        <begin position="127"/>
        <end position="145"/>
    </location>
</feature>
<evidence type="ECO:0000256" key="4">
    <source>
        <dbReference type="ARBA" id="ARBA00023136"/>
    </source>
</evidence>
<dbReference type="CDD" id="cd16914">
    <property type="entry name" value="EcfT"/>
    <property type="match status" value="1"/>
</dbReference>
<feature type="transmembrane region" description="Helical" evidence="5">
    <location>
        <begin position="69"/>
        <end position="88"/>
    </location>
</feature>
<proteinExistence type="predicted"/>
<evidence type="ECO:0000313" key="7">
    <source>
        <dbReference type="Proteomes" id="UP000823616"/>
    </source>
</evidence>
<evidence type="ECO:0008006" key="8">
    <source>
        <dbReference type="Google" id="ProtNLM"/>
    </source>
</evidence>
<protein>
    <recommendedName>
        <fullName evidence="8">Energy-coupling factor transporter transmembrane protein EcfT</fullName>
    </recommendedName>
</protein>
<feature type="transmembrane region" description="Helical" evidence="5">
    <location>
        <begin position="181"/>
        <end position="198"/>
    </location>
</feature>
<comment type="subcellular location">
    <subcellularLocation>
        <location evidence="1">Membrane</location>
        <topology evidence="1">Multi-pass membrane protein</topology>
    </subcellularLocation>
</comment>
<dbReference type="InterPro" id="IPR003339">
    <property type="entry name" value="ABC/ECF_trnsptr_transmembrane"/>
</dbReference>
<keyword evidence="4 5" id="KW-0472">Membrane</keyword>
<reference evidence="6" key="2">
    <citation type="journal article" date="2021" name="PeerJ">
        <title>Extensive microbial diversity within the chicken gut microbiome revealed by metagenomics and culture.</title>
        <authorList>
            <person name="Gilroy R."/>
            <person name="Ravi A."/>
            <person name="Getino M."/>
            <person name="Pursley I."/>
            <person name="Horton D.L."/>
            <person name="Alikhan N.F."/>
            <person name="Baker D."/>
            <person name="Gharbi K."/>
            <person name="Hall N."/>
            <person name="Watson M."/>
            <person name="Adriaenssens E.M."/>
            <person name="Foster-Nyarko E."/>
            <person name="Jarju S."/>
            <person name="Secka A."/>
            <person name="Antonio M."/>
            <person name="Oren A."/>
            <person name="Chaudhuri R.R."/>
            <person name="La Ragione R."/>
            <person name="Hildebrand F."/>
            <person name="Pallen M.J."/>
        </authorList>
    </citation>
    <scope>NUCLEOTIDE SEQUENCE</scope>
    <source>
        <strain evidence="6">B3-4054</strain>
    </source>
</reference>
<evidence type="ECO:0000313" key="6">
    <source>
        <dbReference type="EMBL" id="MBO8451213.1"/>
    </source>
</evidence>
<feature type="transmembrane region" description="Helical" evidence="5">
    <location>
        <begin position="20"/>
        <end position="39"/>
    </location>
</feature>
<dbReference type="EMBL" id="JADIMS010000166">
    <property type="protein sequence ID" value="MBO8451213.1"/>
    <property type="molecule type" value="Genomic_DNA"/>
</dbReference>
<gene>
    <name evidence="6" type="ORF">IAA96_08945</name>
</gene>